<evidence type="ECO:0000256" key="1">
    <source>
        <dbReference type="SAM" id="Phobius"/>
    </source>
</evidence>
<accession>A0AAP6MJP9</accession>
<protein>
    <submittedName>
        <fullName evidence="2">Uncharacterized protein</fullName>
    </submittedName>
</protein>
<keyword evidence="1" id="KW-0472">Membrane</keyword>
<evidence type="ECO:0000313" key="2">
    <source>
        <dbReference type="EMBL" id="MEA5445154.1"/>
    </source>
</evidence>
<organism evidence="2 3">
    <name type="scientific">Natronospira elongata</name>
    <dbReference type="NCBI Taxonomy" id="3110268"/>
    <lineage>
        <taxon>Bacteria</taxon>
        <taxon>Pseudomonadati</taxon>
        <taxon>Pseudomonadota</taxon>
        <taxon>Gammaproteobacteria</taxon>
        <taxon>Natronospirales</taxon>
        <taxon>Natronospiraceae</taxon>
        <taxon>Natronospira</taxon>
    </lineage>
</organism>
<dbReference type="EMBL" id="JAYGII010000006">
    <property type="protein sequence ID" value="MEA5445154.1"/>
    <property type="molecule type" value="Genomic_DNA"/>
</dbReference>
<gene>
    <name evidence="2" type="ORF">VCB98_04875</name>
</gene>
<comment type="caution">
    <text evidence="2">The sequence shown here is derived from an EMBL/GenBank/DDBJ whole genome shotgun (WGS) entry which is preliminary data.</text>
</comment>
<dbReference type="RefSeq" id="WP_346050783.1">
    <property type="nucleotide sequence ID" value="NZ_JAYGII010000006.1"/>
</dbReference>
<dbReference type="Proteomes" id="UP001302316">
    <property type="component" value="Unassembled WGS sequence"/>
</dbReference>
<sequence length="136" mass="15176">MAAKRLPRVVTVPLVLLVIVLLAWLLLRMLPSGFETDLSLVGTGEPAVVLVHDHNYVESVTLMENLARVRDQHPEAMLYLVADLNHPRGQRFADNQDVDAVTLVLFDLHGNRVATTRSVKDSGEIEQWLADHLPPL</sequence>
<reference evidence="2 3" key="1">
    <citation type="submission" date="2023-12" db="EMBL/GenBank/DDBJ databases">
        <title>Whole-genome sequencing of halo(alkali)philic microorganisms from hypersaline lakes.</title>
        <authorList>
            <person name="Sorokin D.Y."/>
            <person name="Merkel A.Y."/>
            <person name="Messina E."/>
            <person name="Yakimov M."/>
        </authorList>
    </citation>
    <scope>NUCLEOTIDE SEQUENCE [LARGE SCALE GENOMIC DNA]</scope>
    <source>
        <strain evidence="2 3">AB-CW1</strain>
    </source>
</reference>
<keyword evidence="1" id="KW-1133">Transmembrane helix</keyword>
<keyword evidence="1" id="KW-0812">Transmembrane</keyword>
<evidence type="ECO:0000313" key="3">
    <source>
        <dbReference type="Proteomes" id="UP001302316"/>
    </source>
</evidence>
<keyword evidence="3" id="KW-1185">Reference proteome</keyword>
<dbReference type="AlphaFoldDB" id="A0AAP6MJP9"/>
<feature type="transmembrane region" description="Helical" evidence="1">
    <location>
        <begin position="6"/>
        <end position="27"/>
    </location>
</feature>
<proteinExistence type="predicted"/>
<name>A0AAP6MJP9_9GAMM</name>